<dbReference type="RefSeq" id="WP_076979686.1">
    <property type="nucleotide sequence ID" value="NZ_CP019124.1"/>
</dbReference>
<keyword evidence="2" id="KW-0472">Membrane</keyword>
<reference evidence="3 4" key="1">
    <citation type="submission" date="2017-01" db="EMBL/GenBank/DDBJ databases">
        <title>Genomic analysis of Xuhuaishuia manganoxidans DY6-4.</title>
        <authorList>
            <person name="Wang X."/>
        </authorList>
    </citation>
    <scope>NUCLEOTIDE SEQUENCE [LARGE SCALE GENOMIC DNA]</scope>
    <source>
        <strain evidence="3 4">DY6-4</strain>
    </source>
</reference>
<keyword evidence="2" id="KW-0812">Transmembrane</keyword>
<keyword evidence="2" id="KW-1133">Transmembrane helix</keyword>
<dbReference type="EMBL" id="CP019124">
    <property type="protein sequence ID" value="APX89663.1"/>
    <property type="molecule type" value="Genomic_DNA"/>
</dbReference>
<feature type="region of interest" description="Disordered" evidence="1">
    <location>
        <begin position="1"/>
        <end position="20"/>
    </location>
</feature>
<keyword evidence="4" id="KW-1185">Reference proteome</keyword>
<evidence type="ECO:0000256" key="2">
    <source>
        <dbReference type="SAM" id="Phobius"/>
    </source>
</evidence>
<proteinExistence type="predicted"/>
<dbReference type="AlphaFoldDB" id="A0A1U7DIF3"/>
<feature type="region of interest" description="Disordered" evidence="1">
    <location>
        <begin position="77"/>
        <end position="153"/>
    </location>
</feature>
<evidence type="ECO:0000256" key="1">
    <source>
        <dbReference type="SAM" id="MobiDB-lite"/>
    </source>
</evidence>
<gene>
    <name evidence="3" type="ORF">BV394_07990</name>
</gene>
<dbReference type="STRING" id="1267768.BV394_07990"/>
<feature type="transmembrane region" description="Helical" evidence="2">
    <location>
        <begin position="36"/>
        <end position="57"/>
    </location>
</feature>
<protein>
    <submittedName>
        <fullName evidence="3">Uncharacterized protein</fullName>
    </submittedName>
</protein>
<dbReference type="Proteomes" id="UP000187266">
    <property type="component" value="Chromosome"/>
</dbReference>
<name>A0A1U7DIF3_9RHOB</name>
<evidence type="ECO:0000313" key="3">
    <source>
        <dbReference type="EMBL" id="APX89663.1"/>
    </source>
</evidence>
<organism evidence="3 4">
    <name type="scientific">Brevirhabdus pacifica</name>
    <dbReference type="NCBI Taxonomy" id="1267768"/>
    <lineage>
        <taxon>Bacteria</taxon>
        <taxon>Pseudomonadati</taxon>
        <taxon>Pseudomonadota</taxon>
        <taxon>Alphaproteobacteria</taxon>
        <taxon>Rhodobacterales</taxon>
        <taxon>Paracoccaceae</taxon>
        <taxon>Brevirhabdus</taxon>
    </lineage>
</organism>
<evidence type="ECO:0000313" key="4">
    <source>
        <dbReference type="Proteomes" id="UP000187266"/>
    </source>
</evidence>
<accession>A0A2M9DD49</accession>
<sequence length="153" mass="15029">MTMNIHGGHAATPPHARPISNRLRRAPLERKGRPSLAIPLAVSFIAVAGLIALYFAIFDAPHVENAEATSAAVVTEEAGATGGQAAGSTEGDAAARDGAAGTDPAAAGQADTGADKANANTAQENAATAAEVAPEGAAAPTTQEETPGAPTAQ</sequence>
<feature type="compositionally biased region" description="Low complexity" evidence="1">
    <location>
        <begin position="86"/>
        <end position="142"/>
    </location>
</feature>
<accession>A0A1U7DIF3</accession>